<feature type="non-terminal residue" evidence="2">
    <location>
        <position position="1"/>
    </location>
</feature>
<feature type="non-terminal residue" evidence="2">
    <location>
        <position position="109"/>
    </location>
</feature>
<dbReference type="EMBL" id="PGTM01000901">
    <property type="protein sequence ID" value="PJF33511.1"/>
    <property type="molecule type" value="Genomic_DNA"/>
</dbReference>
<dbReference type="AlphaFoldDB" id="A0A2M8P7I9"/>
<evidence type="ECO:0000256" key="1">
    <source>
        <dbReference type="SAM" id="MobiDB-lite"/>
    </source>
</evidence>
<evidence type="ECO:0000313" key="2">
    <source>
        <dbReference type="EMBL" id="PJF33511.1"/>
    </source>
</evidence>
<reference evidence="2 3" key="1">
    <citation type="submission" date="2017-11" db="EMBL/GenBank/DDBJ databases">
        <title>Evolution of Phototrophy in the Chloroflexi Phylum Driven by Horizontal Gene Transfer.</title>
        <authorList>
            <person name="Ward L.M."/>
            <person name="Hemp J."/>
            <person name="Shih P.M."/>
            <person name="Mcglynn S.E."/>
            <person name="Fischer W."/>
        </authorList>
    </citation>
    <scope>NUCLEOTIDE SEQUENCE [LARGE SCALE GENOMIC DNA]</scope>
    <source>
        <strain evidence="2">JP3_13</strain>
    </source>
</reference>
<comment type="caution">
    <text evidence="2">The sequence shown here is derived from an EMBL/GenBank/DDBJ whole genome shotgun (WGS) entry which is preliminary data.</text>
</comment>
<name>A0A2M8P7I9_9CHLR</name>
<gene>
    <name evidence="2" type="ORF">CUN49_18405</name>
</gene>
<proteinExistence type="predicted"/>
<protein>
    <submittedName>
        <fullName evidence="2">Uncharacterized protein</fullName>
    </submittedName>
</protein>
<evidence type="ECO:0000313" key="3">
    <source>
        <dbReference type="Proteomes" id="UP000229681"/>
    </source>
</evidence>
<sequence length="109" mass="12163">RGEDGQDFREERRLEVSEPACQLRGDQPNPTLYDGPGTNYNALDVLDVSQRGAIYSPDRRDVSAQWVRLNAPEAHRGKWLSASALVCGGFTPDKLRSIEREQIPPTLNA</sequence>
<dbReference type="Proteomes" id="UP000229681">
    <property type="component" value="Unassembled WGS sequence"/>
</dbReference>
<feature type="region of interest" description="Disordered" evidence="1">
    <location>
        <begin position="1"/>
        <end position="34"/>
    </location>
</feature>
<feature type="compositionally biased region" description="Basic and acidic residues" evidence="1">
    <location>
        <begin position="1"/>
        <end position="16"/>
    </location>
</feature>
<accession>A0A2M8P7I9</accession>
<organism evidence="2 3">
    <name type="scientific">Candidatus Thermofonsia Clade 1 bacterium</name>
    <dbReference type="NCBI Taxonomy" id="2364210"/>
    <lineage>
        <taxon>Bacteria</taxon>
        <taxon>Bacillati</taxon>
        <taxon>Chloroflexota</taxon>
        <taxon>Candidatus Thermofontia</taxon>
        <taxon>Candidatus Thermofonsia Clade 1</taxon>
    </lineage>
</organism>